<sequence>MSSIDNVPESIVHLDGKLTKDLLNKQILSSDKEYTSLDSVFENVIEYLKIQEDINNTLTIEHWKCIFSFVKENINNLNNDNLISYFKLLFNLELKFGLNVLDGKMCHENIIKEYQLLLYNKINKNNDDINNEIPLMFGVYVDLYATITDIQTDEPNDTEKLLFLLDIFKSIISLIISSYKYVIESSYNVILKDFYKIWKVVDLLLVSFNSNLESAQKKNIIISLEYLINKFFNNLIEIDKESEHIDKTIDIFIDLLSEETKDNKLDTTFYLKLIDNYLLFNIDNISRSLIEKVDDGSIEETKFYVLFKYLFEEINSESDDSIKEYHHLLTQIVVNYLQTMISNMNLENEDDKAESIAQKTIECVVTILKLNDFKDSINSEKFYKILLNIVNNFGYTIVNSNIWNEILNFINYNIEYNNSKLLLKAVVTNDDIFNNLNLENVQITIDLINKVILNEINKKNNINNDNDLSSSLDDNVLLNYFNYFWNINDYLNSFDTENIKSIKETQFNDKTKYYETWKYLFNSLFDIFLQIDDQYENNTLKVSALTIYFNLINNSLAIVNEQEYTDFIKKSMIDDKLLTDNTIISNCLSKNKSVLDLVLKELLILVKINHKPFLIFYKNLIELGNNNGNNNILFVLMTNYYKFLEKCLSETTLDKDLKTDLYQIWLSYDFSFNNDTIINEIKINKTESKSQYDLITEYMKIFPLINELLLKGENTEFDYTDTNLKIIDKCLKFPILPSNNGKDENNMTILQRCCLENMKLMLKNNTTNILSVLEKISDIIHYKTVVKDLINEKIFTKLPEKLNHRLPTFKKVSYEALLVLNENCNDLQNSSDVIVQNLLETITKKDTAKSTVKDSKPMWILACEIIIRVLVLEKEKNRKILLQIFDIIMEDTEQNEESIVSLYKQYSPIFFKNIPFLKTETKDFNKICCSIVKITVKKELLPIYQISSSKLLINETFELKEFDKENLWLLISDYNCDKSSKLKYETLSFL</sequence>
<keyword evidence="2" id="KW-1185">Reference proteome</keyword>
<dbReference type="EMBL" id="LXPE01000004">
    <property type="protein sequence ID" value="OBA28405.1"/>
    <property type="molecule type" value="Genomic_DNA"/>
</dbReference>
<proteinExistence type="predicted"/>
<dbReference type="OrthoDB" id="3972192at2759"/>
<gene>
    <name evidence="1" type="ORF">HANVADRAFT_5596</name>
</gene>
<name>A0A1B7TID1_9ASCO</name>
<organism evidence="1 2">
    <name type="scientific">Hanseniaspora valbyensis NRRL Y-1626</name>
    <dbReference type="NCBI Taxonomy" id="766949"/>
    <lineage>
        <taxon>Eukaryota</taxon>
        <taxon>Fungi</taxon>
        <taxon>Dikarya</taxon>
        <taxon>Ascomycota</taxon>
        <taxon>Saccharomycotina</taxon>
        <taxon>Saccharomycetes</taxon>
        <taxon>Saccharomycodales</taxon>
        <taxon>Saccharomycodaceae</taxon>
        <taxon>Hanseniaspora</taxon>
    </lineage>
</organism>
<accession>A0A1B7TID1</accession>
<evidence type="ECO:0000313" key="2">
    <source>
        <dbReference type="Proteomes" id="UP000092321"/>
    </source>
</evidence>
<protein>
    <submittedName>
        <fullName evidence="1">Uncharacterized protein</fullName>
    </submittedName>
</protein>
<feature type="non-terminal residue" evidence="1">
    <location>
        <position position="990"/>
    </location>
</feature>
<comment type="caution">
    <text evidence="1">The sequence shown here is derived from an EMBL/GenBank/DDBJ whole genome shotgun (WGS) entry which is preliminary data.</text>
</comment>
<dbReference type="Proteomes" id="UP000092321">
    <property type="component" value="Unassembled WGS sequence"/>
</dbReference>
<dbReference type="AlphaFoldDB" id="A0A1B7TID1"/>
<evidence type="ECO:0000313" key="1">
    <source>
        <dbReference type="EMBL" id="OBA28405.1"/>
    </source>
</evidence>
<reference evidence="2" key="1">
    <citation type="journal article" date="2016" name="Proc. Natl. Acad. Sci. U.S.A.">
        <title>Comparative genomics of biotechnologically important yeasts.</title>
        <authorList>
            <person name="Riley R."/>
            <person name="Haridas S."/>
            <person name="Wolfe K.H."/>
            <person name="Lopes M.R."/>
            <person name="Hittinger C.T."/>
            <person name="Goeker M."/>
            <person name="Salamov A.A."/>
            <person name="Wisecaver J.H."/>
            <person name="Long T.M."/>
            <person name="Calvey C.H."/>
            <person name="Aerts A.L."/>
            <person name="Barry K.W."/>
            <person name="Choi C."/>
            <person name="Clum A."/>
            <person name="Coughlan A.Y."/>
            <person name="Deshpande S."/>
            <person name="Douglass A.P."/>
            <person name="Hanson S.J."/>
            <person name="Klenk H.-P."/>
            <person name="LaButti K.M."/>
            <person name="Lapidus A."/>
            <person name="Lindquist E.A."/>
            <person name="Lipzen A.M."/>
            <person name="Meier-Kolthoff J.P."/>
            <person name="Ohm R.A."/>
            <person name="Otillar R.P."/>
            <person name="Pangilinan J.L."/>
            <person name="Peng Y."/>
            <person name="Rokas A."/>
            <person name="Rosa C.A."/>
            <person name="Scheuner C."/>
            <person name="Sibirny A.A."/>
            <person name="Slot J.C."/>
            <person name="Stielow J.B."/>
            <person name="Sun H."/>
            <person name="Kurtzman C.P."/>
            <person name="Blackwell M."/>
            <person name="Grigoriev I.V."/>
            <person name="Jeffries T.W."/>
        </authorList>
    </citation>
    <scope>NUCLEOTIDE SEQUENCE [LARGE SCALE GENOMIC DNA]</scope>
    <source>
        <strain evidence="2">NRRL Y-1626</strain>
    </source>
</reference>